<accession>A0A1E5IFK7</accession>
<feature type="domain" description="Cobalamin-independent methionine synthase MetE C-terminal/archaeal" evidence="4">
    <location>
        <begin position="3"/>
        <end position="71"/>
    </location>
</feature>
<name>A0A1E5IFK7_ENDTX</name>
<dbReference type="GO" id="GO:0009086">
    <property type="term" value="P:methionine biosynthetic process"/>
    <property type="evidence" value="ECO:0007669"/>
    <property type="project" value="InterPro"/>
</dbReference>
<dbReference type="GO" id="GO:0008270">
    <property type="term" value="F:zinc ion binding"/>
    <property type="evidence" value="ECO:0007669"/>
    <property type="project" value="InterPro"/>
</dbReference>
<dbReference type="PANTHER" id="PTHR30519">
    <property type="entry name" value="5-METHYLTETRAHYDROPTEROYLTRIGLUTAMATE--HOMOCYSTEINE METHYLTRANSFERASE"/>
    <property type="match status" value="1"/>
</dbReference>
<dbReference type="InterPro" id="IPR038071">
    <property type="entry name" value="UROD/MetE-like_sf"/>
</dbReference>
<evidence type="ECO:0000256" key="3">
    <source>
        <dbReference type="ARBA" id="ARBA00022833"/>
    </source>
</evidence>
<gene>
    <name evidence="5" type="ORF">ATZ36_10340</name>
</gene>
<keyword evidence="6" id="KW-1185">Reference proteome</keyword>
<keyword evidence="2" id="KW-0479">Metal-binding</keyword>
<proteinExistence type="predicted"/>
<dbReference type="InterPro" id="IPR002629">
    <property type="entry name" value="Met_Synth_C/arc"/>
</dbReference>
<sequence length="78" mass="9063">MTNEKVSAETQIHTHVCYSEFNEILESIYAMDSDVISIETSRSKGEIFEKFEEIRYDHGIGLGVYDIHSTRKRDSIDF</sequence>
<protein>
    <recommendedName>
        <fullName evidence="4">Cobalamin-independent methionine synthase MetE C-terminal/archaeal domain-containing protein</fullName>
    </recommendedName>
</protein>
<evidence type="ECO:0000313" key="6">
    <source>
        <dbReference type="Proteomes" id="UP000095237"/>
    </source>
</evidence>
<evidence type="ECO:0000256" key="2">
    <source>
        <dbReference type="ARBA" id="ARBA00022723"/>
    </source>
</evidence>
<evidence type="ECO:0000313" key="5">
    <source>
        <dbReference type="EMBL" id="OEG69292.1"/>
    </source>
</evidence>
<evidence type="ECO:0000256" key="1">
    <source>
        <dbReference type="ARBA" id="ARBA00001947"/>
    </source>
</evidence>
<comment type="caution">
    <text evidence="5">The sequence shown here is derived from an EMBL/GenBank/DDBJ whole genome shotgun (WGS) entry which is preliminary data.</text>
</comment>
<dbReference type="GO" id="GO:0003871">
    <property type="term" value="F:5-methyltetrahydropteroyltriglutamate-homocysteine S-methyltransferase activity"/>
    <property type="evidence" value="ECO:0007669"/>
    <property type="project" value="InterPro"/>
</dbReference>
<comment type="cofactor">
    <cofactor evidence="1">
        <name>Zn(2+)</name>
        <dbReference type="ChEBI" id="CHEBI:29105"/>
    </cofactor>
</comment>
<dbReference type="Proteomes" id="UP000095237">
    <property type="component" value="Unassembled WGS sequence"/>
</dbReference>
<dbReference type="AlphaFoldDB" id="A0A1E5IFK7"/>
<dbReference type="Gene3D" id="3.20.20.210">
    <property type="match status" value="1"/>
</dbReference>
<dbReference type="Pfam" id="PF01717">
    <property type="entry name" value="Meth_synt_2"/>
    <property type="match status" value="1"/>
</dbReference>
<dbReference type="EMBL" id="LNVX01000773">
    <property type="protein sequence ID" value="OEG69292.1"/>
    <property type="molecule type" value="Genomic_DNA"/>
</dbReference>
<organism evidence="5 6">
    <name type="scientific">Endomicrobium trichonymphae</name>
    <dbReference type="NCBI Taxonomy" id="1408204"/>
    <lineage>
        <taxon>Bacteria</taxon>
        <taxon>Pseudomonadati</taxon>
        <taxon>Elusimicrobiota</taxon>
        <taxon>Endomicrobiia</taxon>
        <taxon>Endomicrobiales</taxon>
        <taxon>Endomicrobiaceae</taxon>
        <taxon>Candidatus Endomicrobiellum</taxon>
    </lineage>
</organism>
<evidence type="ECO:0000259" key="4">
    <source>
        <dbReference type="Pfam" id="PF01717"/>
    </source>
</evidence>
<dbReference type="SUPFAM" id="SSF51726">
    <property type="entry name" value="UROD/MetE-like"/>
    <property type="match status" value="1"/>
</dbReference>
<reference evidence="5 6" key="1">
    <citation type="submission" date="2015-11" db="EMBL/GenBank/DDBJ databases">
        <title>Evidence for parallel genomic evolution in an endosymbiosis of termite gut flagellates.</title>
        <authorList>
            <person name="Zheng H."/>
        </authorList>
    </citation>
    <scope>NUCLEOTIDE SEQUENCE [LARGE SCALE GENOMIC DNA]</scope>
    <source>
        <strain evidence="5 6">CET450</strain>
    </source>
</reference>
<keyword evidence="3" id="KW-0862">Zinc</keyword>